<accession>A0A2H3C5L8</accession>
<reference evidence="3" key="1">
    <citation type="journal article" date="2017" name="Nat. Ecol. Evol.">
        <title>Genome expansion and lineage-specific genetic innovations in the forest pathogenic fungi Armillaria.</title>
        <authorList>
            <person name="Sipos G."/>
            <person name="Prasanna A.N."/>
            <person name="Walter M.C."/>
            <person name="O'Connor E."/>
            <person name="Balint B."/>
            <person name="Krizsan K."/>
            <person name="Kiss B."/>
            <person name="Hess J."/>
            <person name="Varga T."/>
            <person name="Slot J."/>
            <person name="Riley R."/>
            <person name="Boka B."/>
            <person name="Rigling D."/>
            <person name="Barry K."/>
            <person name="Lee J."/>
            <person name="Mihaltcheva S."/>
            <person name="LaButti K."/>
            <person name="Lipzen A."/>
            <person name="Waldron R."/>
            <person name="Moloney N.M."/>
            <person name="Sperisen C."/>
            <person name="Kredics L."/>
            <person name="Vagvoelgyi C."/>
            <person name="Patrignani A."/>
            <person name="Fitzpatrick D."/>
            <person name="Nagy I."/>
            <person name="Doyle S."/>
            <person name="Anderson J.B."/>
            <person name="Grigoriev I.V."/>
            <person name="Gueldener U."/>
            <person name="Muensterkoetter M."/>
            <person name="Nagy L.G."/>
        </authorList>
    </citation>
    <scope>NUCLEOTIDE SEQUENCE [LARGE SCALE GENOMIC DNA]</scope>
    <source>
        <strain evidence="3">28-4</strain>
    </source>
</reference>
<sequence>MGGCIGRLTMRFKASSSTTTAADNPECTSAGEMQTPSPPPPVSTQPQPPKYEFVSRLTMPQASPHVPPRPEFIPFTIPYLCVSKPYDGKDFWSYPERCGWIVHVKDTQCHVLCPPGVCLDGMDKKAMKDNTRLRVFSRSDGSLVVASDKVAFLQAWLFFGVLTEVSHLCGLDIDLATEFFLEDGSVSTARLNGLPGRWFEAVAISGCAGDKVFMERILTIARHSHLMLSEERSEDGHKSIFKYSYAECRVFFSLEILVRTVGLHLLLHTYMTGFTTTEEEGWGRKRIERSLDWSVWYREHPNEGIDQLSDLARDKLEEQGWCESELDLLAHDELAFASLLSRPRIRDHSSCGDIICHAYQTEESTYRTRHVDDECSCDFVGLDTDGLIAVLSQNKVPKLVITDELELEVVLENDYPYIALSHGPMGLGTRKQTPFRDANFDVYGIMQTNLATYMSMHLIHLLYQSPSGWIHFVYLFIQANWQSVTARKPSSFSERPFMRRLQC</sequence>
<dbReference type="EMBL" id="KZ293425">
    <property type="protein sequence ID" value="PBK70596.1"/>
    <property type="molecule type" value="Genomic_DNA"/>
</dbReference>
<protein>
    <submittedName>
        <fullName evidence="2">Uncharacterized protein</fullName>
    </submittedName>
</protein>
<dbReference type="Proteomes" id="UP000218334">
    <property type="component" value="Unassembled WGS sequence"/>
</dbReference>
<keyword evidence="3" id="KW-1185">Reference proteome</keyword>
<evidence type="ECO:0000313" key="3">
    <source>
        <dbReference type="Proteomes" id="UP000218334"/>
    </source>
</evidence>
<feature type="region of interest" description="Disordered" evidence="1">
    <location>
        <begin position="15"/>
        <end position="48"/>
    </location>
</feature>
<gene>
    <name evidence="2" type="ORF">ARMSODRAFT_86897</name>
</gene>
<dbReference type="PANTHER" id="PTHR39596">
    <property type="match status" value="1"/>
</dbReference>
<name>A0A2H3C5L8_9AGAR</name>
<dbReference type="PANTHER" id="PTHR39596:SF2">
    <property type="entry name" value="HET DOMAIN PROTEIN (AFU_ORTHOLOGUE AFUA_1G17550)-RELATED"/>
    <property type="match status" value="1"/>
</dbReference>
<evidence type="ECO:0000256" key="1">
    <source>
        <dbReference type="SAM" id="MobiDB-lite"/>
    </source>
</evidence>
<proteinExistence type="predicted"/>
<organism evidence="2 3">
    <name type="scientific">Armillaria solidipes</name>
    <dbReference type="NCBI Taxonomy" id="1076256"/>
    <lineage>
        <taxon>Eukaryota</taxon>
        <taxon>Fungi</taxon>
        <taxon>Dikarya</taxon>
        <taxon>Basidiomycota</taxon>
        <taxon>Agaricomycotina</taxon>
        <taxon>Agaricomycetes</taxon>
        <taxon>Agaricomycetidae</taxon>
        <taxon>Agaricales</taxon>
        <taxon>Marasmiineae</taxon>
        <taxon>Physalacriaceae</taxon>
        <taxon>Armillaria</taxon>
    </lineage>
</organism>
<dbReference type="AlphaFoldDB" id="A0A2H3C5L8"/>
<feature type="compositionally biased region" description="Pro residues" evidence="1">
    <location>
        <begin position="36"/>
        <end position="48"/>
    </location>
</feature>
<evidence type="ECO:0000313" key="2">
    <source>
        <dbReference type="EMBL" id="PBK70596.1"/>
    </source>
</evidence>